<dbReference type="EMBL" id="CP111013">
    <property type="protein sequence ID" value="WAQ97450.1"/>
    <property type="molecule type" value="Genomic_DNA"/>
</dbReference>
<comment type="subcellular location">
    <subcellularLocation>
        <location evidence="1">Membrane</location>
        <topology evidence="1">Multi-pass membrane protein</topology>
    </subcellularLocation>
</comment>
<feature type="transmembrane region" description="Helical" evidence="5">
    <location>
        <begin position="255"/>
        <end position="279"/>
    </location>
</feature>
<dbReference type="Gene3D" id="1.20.58.390">
    <property type="entry name" value="Neurotransmitter-gated ion-channel transmembrane domain"/>
    <property type="match status" value="1"/>
</dbReference>
<keyword evidence="8" id="KW-1185">Reference proteome</keyword>
<evidence type="ECO:0000256" key="4">
    <source>
        <dbReference type="ARBA" id="ARBA00023136"/>
    </source>
</evidence>
<gene>
    <name evidence="7" type="ORF">MAR_030140</name>
</gene>
<dbReference type="CDD" id="cd18989">
    <property type="entry name" value="LGIC_ECD_cation"/>
    <property type="match status" value="1"/>
</dbReference>
<evidence type="ECO:0000256" key="3">
    <source>
        <dbReference type="ARBA" id="ARBA00022989"/>
    </source>
</evidence>
<accession>A0ABY7DM67</accession>
<dbReference type="Gene3D" id="2.70.170.10">
    <property type="entry name" value="Neurotransmitter-gated ion-channel ligand-binding domain"/>
    <property type="match status" value="1"/>
</dbReference>
<dbReference type="PANTHER" id="PTHR18945">
    <property type="entry name" value="NEUROTRANSMITTER GATED ION CHANNEL"/>
    <property type="match status" value="1"/>
</dbReference>
<dbReference type="InterPro" id="IPR036734">
    <property type="entry name" value="Neur_chan_lig-bd_sf"/>
</dbReference>
<dbReference type="SUPFAM" id="SSF90112">
    <property type="entry name" value="Neurotransmitter-gated ion-channel transmembrane pore"/>
    <property type="match status" value="1"/>
</dbReference>
<dbReference type="Pfam" id="PF02931">
    <property type="entry name" value="Neur_chan_LBD"/>
    <property type="match status" value="1"/>
</dbReference>
<dbReference type="InterPro" id="IPR006201">
    <property type="entry name" value="Neur_channel"/>
</dbReference>
<feature type="transmembrane region" description="Helical" evidence="5">
    <location>
        <begin position="197"/>
        <end position="219"/>
    </location>
</feature>
<protein>
    <submittedName>
        <fullName evidence="7">ACHN2-like protein</fullName>
    </submittedName>
</protein>
<evidence type="ECO:0000313" key="8">
    <source>
        <dbReference type="Proteomes" id="UP001164746"/>
    </source>
</evidence>
<dbReference type="InterPro" id="IPR038050">
    <property type="entry name" value="Neuro_actylchol_rec"/>
</dbReference>
<dbReference type="CDD" id="cd19051">
    <property type="entry name" value="LGIC_TM_cation"/>
    <property type="match status" value="1"/>
</dbReference>
<sequence length="342" mass="38498">MSVSYNKMVRPFSSANHATHVTLDVILNSLNDFDELSGLIDITCTLEIEWTDDRLTWDPFSFGNISSVIVPADDIWRPDIYVLNVAGDIKRIGDGVATRVHRDGRITWNVAQTLTFHCGVDVTFVPFDHQVCNIIFSAYVHMEDELRLQSNLKVLDVELIYPNAVWNIQPAPVINGSIEGRSYLTAGVDLKRKSQFVVIYIIVPLGLLGLTNMFAFLIPNELGERNSVAGTTFLTIVVFMSIINEVMPQSSSPTAYIFVFNLCLMIQSSIIMIVCTLISKLYDLKSDPNDSCIPYLVCMKKRRRQSGDNQDGGRLEETKPLTWTDVGRRLDVVLFILKVLQI</sequence>
<feature type="transmembrane region" description="Helical" evidence="5">
    <location>
        <begin position="225"/>
        <end position="243"/>
    </location>
</feature>
<feature type="domain" description="Neurotransmitter-gated ion-channel ligand-binding" evidence="6">
    <location>
        <begin position="4"/>
        <end position="174"/>
    </location>
</feature>
<keyword evidence="3 5" id="KW-1133">Transmembrane helix</keyword>
<keyword evidence="2 5" id="KW-0812">Transmembrane</keyword>
<dbReference type="PRINTS" id="PR00252">
    <property type="entry name" value="NRIONCHANNEL"/>
</dbReference>
<dbReference type="Proteomes" id="UP001164746">
    <property type="component" value="Chromosome 2"/>
</dbReference>
<reference evidence="7" key="1">
    <citation type="submission" date="2022-11" db="EMBL/GenBank/DDBJ databases">
        <title>Centuries of genome instability and evolution in soft-shell clam transmissible cancer (bioRxiv).</title>
        <authorList>
            <person name="Hart S.F.M."/>
            <person name="Yonemitsu M.A."/>
            <person name="Giersch R.M."/>
            <person name="Beal B.F."/>
            <person name="Arriagada G."/>
            <person name="Davis B.W."/>
            <person name="Ostrander E.A."/>
            <person name="Goff S.P."/>
            <person name="Metzger M.J."/>
        </authorList>
    </citation>
    <scope>NUCLEOTIDE SEQUENCE</scope>
    <source>
        <strain evidence="7">MELC-2E11</strain>
        <tissue evidence="7">Siphon/mantle</tissue>
    </source>
</reference>
<organism evidence="7 8">
    <name type="scientific">Mya arenaria</name>
    <name type="common">Soft-shell clam</name>
    <dbReference type="NCBI Taxonomy" id="6604"/>
    <lineage>
        <taxon>Eukaryota</taxon>
        <taxon>Metazoa</taxon>
        <taxon>Spiralia</taxon>
        <taxon>Lophotrochozoa</taxon>
        <taxon>Mollusca</taxon>
        <taxon>Bivalvia</taxon>
        <taxon>Autobranchia</taxon>
        <taxon>Heteroconchia</taxon>
        <taxon>Euheterodonta</taxon>
        <taxon>Imparidentia</taxon>
        <taxon>Neoheterodontei</taxon>
        <taxon>Myida</taxon>
        <taxon>Myoidea</taxon>
        <taxon>Myidae</taxon>
        <taxon>Mya</taxon>
    </lineage>
</organism>
<evidence type="ECO:0000256" key="2">
    <source>
        <dbReference type="ARBA" id="ARBA00022692"/>
    </source>
</evidence>
<evidence type="ECO:0000313" key="7">
    <source>
        <dbReference type="EMBL" id="WAQ97450.1"/>
    </source>
</evidence>
<dbReference type="InterPro" id="IPR036719">
    <property type="entry name" value="Neuro-gated_channel_TM_sf"/>
</dbReference>
<dbReference type="SUPFAM" id="SSF63712">
    <property type="entry name" value="Nicotinic receptor ligand binding domain-like"/>
    <property type="match status" value="1"/>
</dbReference>
<keyword evidence="4 5" id="KW-0472">Membrane</keyword>
<dbReference type="InterPro" id="IPR006202">
    <property type="entry name" value="Neur_chan_lig-bd"/>
</dbReference>
<proteinExistence type="predicted"/>
<name>A0ABY7DM67_MYAAR</name>
<evidence type="ECO:0000259" key="6">
    <source>
        <dbReference type="Pfam" id="PF02931"/>
    </source>
</evidence>
<evidence type="ECO:0000256" key="5">
    <source>
        <dbReference type="SAM" id="Phobius"/>
    </source>
</evidence>
<evidence type="ECO:0000256" key="1">
    <source>
        <dbReference type="ARBA" id="ARBA00004141"/>
    </source>
</evidence>